<accession>A0A838ADT2</accession>
<evidence type="ECO:0000256" key="1">
    <source>
        <dbReference type="SAM" id="Phobius"/>
    </source>
</evidence>
<evidence type="ECO:0000313" key="2">
    <source>
        <dbReference type="EMBL" id="MBA0127383.1"/>
    </source>
</evidence>
<feature type="transmembrane region" description="Helical" evidence="1">
    <location>
        <begin position="21"/>
        <end position="42"/>
    </location>
</feature>
<keyword evidence="1" id="KW-0472">Membrane</keyword>
<comment type="caution">
    <text evidence="2">The sequence shown here is derived from an EMBL/GenBank/DDBJ whole genome shotgun (WGS) entry which is preliminary data.</text>
</comment>
<protein>
    <submittedName>
        <fullName evidence="2">DUF4244 domain-containing protein</fullName>
    </submittedName>
</protein>
<dbReference type="Pfam" id="PF14029">
    <property type="entry name" value="DUF4244"/>
    <property type="match status" value="1"/>
</dbReference>
<keyword evidence="3" id="KW-1185">Reference proteome</keyword>
<keyword evidence="1" id="KW-1133">Transmembrane helix</keyword>
<dbReference type="Proteomes" id="UP000582974">
    <property type="component" value="Unassembled WGS sequence"/>
</dbReference>
<gene>
    <name evidence="2" type="ORF">H0B56_17695</name>
</gene>
<sequence length="63" mass="6401">MPKGMRPRLAALRAAEDGMGTVEYAIGTLAAAAFAAVLYSVVTGDSVVSALTALIERALSTGF</sequence>
<keyword evidence="1" id="KW-0812">Transmembrane</keyword>
<dbReference type="InterPro" id="IPR025338">
    <property type="entry name" value="DUF4244"/>
</dbReference>
<proteinExistence type="predicted"/>
<dbReference type="EMBL" id="JACCKD010000007">
    <property type="protein sequence ID" value="MBA0127383.1"/>
    <property type="molecule type" value="Genomic_DNA"/>
</dbReference>
<organism evidence="2 3">
    <name type="scientific">Haloechinothrix aidingensis</name>
    <dbReference type="NCBI Taxonomy" id="2752311"/>
    <lineage>
        <taxon>Bacteria</taxon>
        <taxon>Bacillati</taxon>
        <taxon>Actinomycetota</taxon>
        <taxon>Actinomycetes</taxon>
        <taxon>Pseudonocardiales</taxon>
        <taxon>Pseudonocardiaceae</taxon>
        <taxon>Haloechinothrix</taxon>
    </lineage>
</organism>
<name>A0A838ADT2_9PSEU</name>
<dbReference type="AlphaFoldDB" id="A0A838ADT2"/>
<evidence type="ECO:0000313" key="3">
    <source>
        <dbReference type="Proteomes" id="UP000582974"/>
    </source>
</evidence>
<reference evidence="2 3" key="1">
    <citation type="submission" date="2020-07" db="EMBL/GenBank/DDBJ databases">
        <title>Genome of Haloechinothrix sp.</title>
        <authorList>
            <person name="Tang S.-K."/>
            <person name="Yang L."/>
            <person name="Zhu W.-Y."/>
        </authorList>
    </citation>
    <scope>NUCLEOTIDE SEQUENCE [LARGE SCALE GENOMIC DNA]</scope>
    <source>
        <strain evidence="2 3">YIM 98757</strain>
    </source>
</reference>